<organism evidence="1 2">
    <name type="scientific">Paraburkholderia humisilvae</name>
    <dbReference type="NCBI Taxonomy" id="627669"/>
    <lineage>
        <taxon>Bacteria</taxon>
        <taxon>Pseudomonadati</taxon>
        <taxon>Pseudomonadota</taxon>
        <taxon>Betaproteobacteria</taxon>
        <taxon>Burkholderiales</taxon>
        <taxon>Burkholderiaceae</taxon>
        <taxon>Paraburkholderia</taxon>
    </lineage>
</organism>
<evidence type="ECO:0000313" key="1">
    <source>
        <dbReference type="EMBL" id="CAB3773182.1"/>
    </source>
</evidence>
<keyword evidence="2" id="KW-1185">Reference proteome</keyword>
<dbReference type="SUPFAM" id="SSF52096">
    <property type="entry name" value="ClpP/crotonase"/>
    <property type="match status" value="1"/>
</dbReference>
<reference evidence="1 2" key="1">
    <citation type="submission" date="2020-04" db="EMBL/GenBank/DDBJ databases">
        <authorList>
            <person name="De Canck E."/>
        </authorList>
    </citation>
    <scope>NUCLEOTIDE SEQUENCE [LARGE SCALE GENOMIC DNA]</scope>
    <source>
        <strain evidence="1 2">LMG 29542</strain>
    </source>
</reference>
<dbReference type="Proteomes" id="UP000494363">
    <property type="component" value="Unassembled WGS sequence"/>
</dbReference>
<dbReference type="AlphaFoldDB" id="A0A6J5F6F8"/>
<protein>
    <submittedName>
        <fullName evidence="1">Uncharacterized protein</fullName>
    </submittedName>
</protein>
<dbReference type="Gene3D" id="3.90.226.10">
    <property type="entry name" value="2-enoyl-CoA Hydratase, Chain A, domain 1"/>
    <property type="match status" value="1"/>
</dbReference>
<accession>A0A6J5F6F8</accession>
<dbReference type="RefSeq" id="WP_175232475.1">
    <property type="nucleotide sequence ID" value="NZ_CADIKH010000070.1"/>
</dbReference>
<proteinExistence type="predicted"/>
<name>A0A6J5F6F8_9BURK</name>
<dbReference type="Pfam" id="PF06833">
    <property type="entry name" value="MdcE"/>
    <property type="match status" value="1"/>
</dbReference>
<gene>
    <name evidence="1" type="ORF">LMG29542_07133</name>
</gene>
<sequence>MSHDELLSALFPDGVALQPDDMGIIEGEQKLMDGATVSVIGLVNGDPVGAEQAIHLAACVLRHINMHAGRPLVSIINAGSQLMSRREELLGLNEYLAHLAKSMYMASTTGSYTVSILYGTAAAGAMIATAMATDALIAVAGAAPSVMDLPSISRVTKLPLERLEKMSQGTPIFAPGVEPLLNMGAIAEEWHTPDEFAARLQGLLAVGQPNVDSRDELGVRRHGRLTAERIARRVRDEALRNA</sequence>
<dbReference type="EMBL" id="CADIKH010000070">
    <property type="protein sequence ID" value="CAB3773182.1"/>
    <property type="molecule type" value="Genomic_DNA"/>
</dbReference>
<evidence type="ECO:0000313" key="2">
    <source>
        <dbReference type="Proteomes" id="UP000494363"/>
    </source>
</evidence>
<dbReference type="InterPro" id="IPR029045">
    <property type="entry name" value="ClpP/crotonase-like_dom_sf"/>
</dbReference>